<comment type="caution">
    <text evidence="7">The sequence shown here is derived from an EMBL/GenBank/DDBJ whole genome shotgun (WGS) entry which is preliminary data.</text>
</comment>
<dbReference type="GO" id="GO:0005886">
    <property type="term" value="C:plasma membrane"/>
    <property type="evidence" value="ECO:0007669"/>
    <property type="project" value="TreeGrafter"/>
</dbReference>
<dbReference type="PROSITE" id="PS50267">
    <property type="entry name" value="NA_NEUROTRAN_SYMP_3"/>
    <property type="match status" value="1"/>
</dbReference>
<keyword evidence="8" id="KW-1185">Reference proteome</keyword>
<evidence type="ECO:0000256" key="4">
    <source>
        <dbReference type="ARBA" id="ARBA00022989"/>
    </source>
</evidence>
<organism evidence="7 8">
    <name type="scientific">Diaporthe ampelina</name>
    <dbReference type="NCBI Taxonomy" id="1214573"/>
    <lineage>
        <taxon>Eukaryota</taxon>
        <taxon>Fungi</taxon>
        <taxon>Dikarya</taxon>
        <taxon>Ascomycota</taxon>
        <taxon>Pezizomycotina</taxon>
        <taxon>Sordariomycetes</taxon>
        <taxon>Sordariomycetidae</taxon>
        <taxon>Diaporthales</taxon>
        <taxon>Diaporthaceae</taxon>
        <taxon>Diaporthe</taxon>
    </lineage>
</organism>
<reference evidence="7 8" key="2">
    <citation type="submission" date="2015-05" db="EMBL/GenBank/DDBJ databases">
        <authorList>
            <person name="Morales-Cruz A."/>
            <person name="Amrine K.C."/>
            <person name="Cantu D."/>
        </authorList>
    </citation>
    <scope>NUCLEOTIDE SEQUENCE [LARGE SCALE GENOMIC DNA]</scope>
    <source>
        <strain evidence="7">DA912</strain>
    </source>
</reference>
<reference evidence="7 8" key="1">
    <citation type="submission" date="2015-05" db="EMBL/GenBank/DDBJ databases">
        <title>Distinctive expansion of gene families associated with plant cell wall degradation and secondary metabolism in the genomes of grapevine trunk pathogens.</title>
        <authorList>
            <person name="Lawrence D.P."/>
            <person name="Travadon R."/>
            <person name="Rolshausen P.E."/>
            <person name="Baumgartner K."/>
        </authorList>
    </citation>
    <scope>NUCLEOTIDE SEQUENCE [LARGE SCALE GENOMIC DNA]</scope>
    <source>
        <strain evidence="7">DA912</strain>
    </source>
</reference>
<dbReference type="PANTHER" id="PTHR11616:SF240">
    <property type="entry name" value="BLOATED TUBULES, ISOFORM B-RELATED"/>
    <property type="match status" value="1"/>
</dbReference>
<dbReference type="SUPFAM" id="SSF161070">
    <property type="entry name" value="SNF-like"/>
    <property type="match status" value="1"/>
</dbReference>
<dbReference type="STRING" id="1214573.A0A0G2FLF7"/>
<keyword evidence="2" id="KW-0813">Transport</keyword>
<accession>A0A0G2FLF7</accession>
<dbReference type="PANTHER" id="PTHR11616">
    <property type="entry name" value="SODIUM/CHLORIDE DEPENDENT TRANSPORTER"/>
    <property type="match status" value="1"/>
</dbReference>
<gene>
    <name evidence="7" type="ORF">UCDDA912_g05158</name>
</gene>
<evidence type="ECO:0000256" key="5">
    <source>
        <dbReference type="ARBA" id="ARBA00023136"/>
    </source>
</evidence>
<dbReference type="Proteomes" id="UP000034680">
    <property type="component" value="Unassembled WGS sequence"/>
</dbReference>
<evidence type="ECO:0000256" key="6">
    <source>
        <dbReference type="SAM" id="Phobius"/>
    </source>
</evidence>
<dbReference type="OrthoDB" id="6581954at2759"/>
<evidence type="ECO:0000313" key="7">
    <source>
        <dbReference type="EMBL" id="KKY34849.1"/>
    </source>
</evidence>
<proteinExistence type="predicted"/>
<feature type="transmembrane region" description="Helical" evidence="6">
    <location>
        <begin position="85"/>
        <end position="109"/>
    </location>
</feature>
<evidence type="ECO:0000256" key="3">
    <source>
        <dbReference type="ARBA" id="ARBA00022692"/>
    </source>
</evidence>
<evidence type="ECO:0000256" key="1">
    <source>
        <dbReference type="ARBA" id="ARBA00004141"/>
    </source>
</evidence>
<dbReference type="AlphaFoldDB" id="A0A0G2FLF7"/>
<feature type="transmembrane region" description="Helical" evidence="6">
    <location>
        <begin position="12"/>
        <end position="34"/>
    </location>
</feature>
<feature type="transmembrane region" description="Helical" evidence="6">
    <location>
        <begin position="56"/>
        <end position="73"/>
    </location>
</feature>
<evidence type="ECO:0000256" key="2">
    <source>
        <dbReference type="ARBA" id="ARBA00022448"/>
    </source>
</evidence>
<dbReference type="GO" id="GO:0035725">
    <property type="term" value="P:sodium ion transmembrane transport"/>
    <property type="evidence" value="ECO:0007669"/>
    <property type="project" value="TreeGrafter"/>
</dbReference>
<dbReference type="EMBL" id="LCUC01000181">
    <property type="protein sequence ID" value="KKY34849.1"/>
    <property type="molecule type" value="Genomic_DNA"/>
</dbReference>
<dbReference type="InterPro" id="IPR037272">
    <property type="entry name" value="SNS_sf"/>
</dbReference>
<protein>
    <submittedName>
        <fullName evidence="7">Putative creatine transporter</fullName>
    </submittedName>
</protein>
<dbReference type="InterPro" id="IPR000175">
    <property type="entry name" value="Na/ntran_symport"/>
</dbReference>
<keyword evidence="5 6" id="KW-0472">Membrane</keyword>
<keyword evidence="3 6" id="KW-0812">Transmembrane</keyword>
<evidence type="ECO:0000313" key="8">
    <source>
        <dbReference type="Proteomes" id="UP000034680"/>
    </source>
</evidence>
<name>A0A0G2FLF7_9PEZI</name>
<comment type="subcellular location">
    <subcellularLocation>
        <location evidence="1">Membrane</location>
        <topology evidence="1">Multi-pass membrane protein</topology>
    </subcellularLocation>
</comment>
<keyword evidence="4 6" id="KW-1133">Transmembrane helix</keyword>
<dbReference type="Pfam" id="PF00209">
    <property type="entry name" value="SNF"/>
    <property type="match status" value="1"/>
</dbReference>
<sequence length="140" mass="15653">MDKRLKGLGFSLVWNGYVVVSYYVPILAWVMAYFRRSFSNPLPWQGDHVNFYHNEIFFSIGLGMGYCTSYASYNNQHQNVVQDVLIIIVCNSLYEIVGCFAIFGIIGFLQQFPQPGDDPVGGFAIAFLTYPAGVAEMPGA</sequence>